<dbReference type="SMART" id="SM00564">
    <property type="entry name" value="PQQ"/>
    <property type="match status" value="4"/>
</dbReference>
<dbReference type="AlphaFoldDB" id="A0A5C5YML0"/>
<keyword evidence="4" id="KW-1185">Reference proteome</keyword>
<organism evidence="3 4">
    <name type="scientific">Posidoniimonas polymericola</name>
    <dbReference type="NCBI Taxonomy" id="2528002"/>
    <lineage>
        <taxon>Bacteria</taxon>
        <taxon>Pseudomonadati</taxon>
        <taxon>Planctomycetota</taxon>
        <taxon>Planctomycetia</taxon>
        <taxon>Pirellulales</taxon>
        <taxon>Lacipirellulaceae</taxon>
        <taxon>Posidoniimonas</taxon>
    </lineage>
</organism>
<dbReference type="Pfam" id="PF13360">
    <property type="entry name" value="PQQ_2"/>
    <property type="match status" value="1"/>
</dbReference>
<comment type="caution">
    <text evidence="3">The sequence shown here is derived from an EMBL/GenBank/DDBJ whole genome shotgun (WGS) entry which is preliminary data.</text>
</comment>
<accession>A0A5C5YML0</accession>
<dbReference type="InterPro" id="IPR015943">
    <property type="entry name" value="WD40/YVTN_repeat-like_dom_sf"/>
</dbReference>
<evidence type="ECO:0000256" key="1">
    <source>
        <dbReference type="SAM" id="MobiDB-lite"/>
    </source>
</evidence>
<dbReference type="PANTHER" id="PTHR34512">
    <property type="entry name" value="CELL SURFACE PROTEIN"/>
    <property type="match status" value="1"/>
</dbReference>
<protein>
    <submittedName>
        <fullName evidence="3">Outer membrane biogenesis protein BamB</fullName>
    </submittedName>
</protein>
<dbReference type="PROSITE" id="PS51257">
    <property type="entry name" value="PROKAR_LIPOPROTEIN"/>
    <property type="match status" value="1"/>
</dbReference>
<evidence type="ECO:0000259" key="2">
    <source>
        <dbReference type="Pfam" id="PF13360"/>
    </source>
</evidence>
<gene>
    <name evidence="3" type="ORF">Pla123a_29530</name>
</gene>
<dbReference type="EMBL" id="SJPO01000006">
    <property type="protein sequence ID" value="TWT76164.1"/>
    <property type="molecule type" value="Genomic_DNA"/>
</dbReference>
<dbReference type="InterPro" id="IPR011047">
    <property type="entry name" value="Quinoprotein_ADH-like_sf"/>
</dbReference>
<dbReference type="Proteomes" id="UP000318478">
    <property type="component" value="Unassembled WGS sequence"/>
</dbReference>
<reference evidence="3 4" key="1">
    <citation type="submission" date="2019-02" db="EMBL/GenBank/DDBJ databases">
        <title>Deep-cultivation of Planctomycetes and their phenomic and genomic characterization uncovers novel biology.</title>
        <authorList>
            <person name="Wiegand S."/>
            <person name="Jogler M."/>
            <person name="Boedeker C."/>
            <person name="Pinto D."/>
            <person name="Vollmers J."/>
            <person name="Rivas-Marin E."/>
            <person name="Kohn T."/>
            <person name="Peeters S.H."/>
            <person name="Heuer A."/>
            <person name="Rast P."/>
            <person name="Oberbeckmann S."/>
            <person name="Bunk B."/>
            <person name="Jeske O."/>
            <person name="Meyerdierks A."/>
            <person name="Storesund J.E."/>
            <person name="Kallscheuer N."/>
            <person name="Luecker S."/>
            <person name="Lage O.M."/>
            <person name="Pohl T."/>
            <person name="Merkel B.J."/>
            <person name="Hornburger P."/>
            <person name="Mueller R.-W."/>
            <person name="Bruemmer F."/>
            <person name="Labrenz M."/>
            <person name="Spormann A.M."/>
            <person name="Op Den Camp H."/>
            <person name="Overmann J."/>
            <person name="Amann R."/>
            <person name="Jetten M.S.M."/>
            <person name="Mascher T."/>
            <person name="Medema M.H."/>
            <person name="Devos D.P."/>
            <person name="Kaster A.-K."/>
            <person name="Ovreas L."/>
            <person name="Rohde M."/>
            <person name="Galperin M.Y."/>
            <person name="Jogler C."/>
        </authorList>
    </citation>
    <scope>NUCLEOTIDE SEQUENCE [LARGE SCALE GENOMIC DNA]</scope>
    <source>
        <strain evidence="3 4">Pla123a</strain>
    </source>
</reference>
<feature type="region of interest" description="Disordered" evidence="1">
    <location>
        <begin position="20"/>
        <end position="83"/>
    </location>
</feature>
<feature type="compositionally biased region" description="Polar residues" evidence="1">
    <location>
        <begin position="49"/>
        <end position="59"/>
    </location>
</feature>
<proteinExistence type="predicted"/>
<sequence>MTAKQVAVLGFSILVGGTLGCSPEPAADSPRPANASPDKGVGPVEPPQTADSGPRQSGARQRGVVATADLPKPDTLSEDDWPQFRGAKRDGVVRSSVRLARSWPADGPPKLWEVAVGQGYSAPSVVGDRVFLNDYDEEQSEWMVRCLSLESGAEQWAYKVPKRIRPNHAITRSAPATDGGFVFSIDPKCELHCVDARNGKLIWKVRLPQAYDSPIPAWYSGQCPLIDDGKLIVAVGGRALLVALDKATGDTIWETPNPDAIPVSHSSVMPIEIDGQRQYAYLTLQGLVGVSAETGEQLWSFPWKFNTAVAPSPLPLGEGRLLLTSGYHAQSVVCQVTRVDGQWSAAEVAAFPPPPRGWNSEVHTPIYYQGHVYGVGKSKRGMWTCLDLDGSELWTSGREASFGMGGYVLADSMFIALDGKSGALRLIDAGAGEYRQLAEAEILSGPDVWAPPVVSAGKLLVRDLGRLVCLDVEAHGEPLAASPGPKN</sequence>
<feature type="domain" description="Pyrrolo-quinoline quinone repeat" evidence="2">
    <location>
        <begin position="144"/>
        <end position="395"/>
    </location>
</feature>
<dbReference type="PANTHER" id="PTHR34512:SF30">
    <property type="entry name" value="OUTER MEMBRANE PROTEIN ASSEMBLY FACTOR BAMB"/>
    <property type="match status" value="1"/>
</dbReference>
<evidence type="ECO:0000313" key="3">
    <source>
        <dbReference type="EMBL" id="TWT76164.1"/>
    </source>
</evidence>
<name>A0A5C5YML0_9BACT</name>
<dbReference type="RefSeq" id="WP_197527976.1">
    <property type="nucleotide sequence ID" value="NZ_SJPO01000006.1"/>
</dbReference>
<dbReference type="Gene3D" id="2.130.10.10">
    <property type="entry name" value="YVTN repeat-like/Quinoprotein amine dehydrogenase"/>
    <property type="match status" value="1"/>
</dbReference>
<dbReference type="InterPro" id="IPR002372">
    <property type="entry name" value="PQQ_rpt_dom"/>
</dbReference>
<dbReference type="InterPro" id="IPR018391">
    <property type="entry name" value="PQQ_b-propeller_rpt"/>
</dbReference>
<evidence type="ECO:0000313" key="4">
    <source>
        <dbReference type="Proteomes" id="UP000318478"/>
    </source>
</evidence>
<dbReference type="SUPFAM" id="SSF50998">
    <property type="entry name" value="Quinoprotein alcohol dehydrogenase-like"/>
    <property type="match status" value="1"/>
</dbReference>